<dbReference type="InterPro" id="IPR013325">
    <property type="entry name" value="RNA_pol_sigma_r2"/>
</dbReference>
<evidence type="ECO:0000313" key="10">
    <source>
        <dbReference type="Proteomes" id="UP000243819"/>
    </source>
</evidence>
<dbReference type="InterPro" id="IPR013324">
    <property type="entry name" value="RNA_pol_sigma_r3/r4-like"/>
</dbReference>
<dbReference type="PROSITE" id="PS00716">
    <property type="entry name" value="SIGMA70_2"/>
    <property type="match status" value="1"/>
</dbReference>
<dbReference type="STRING" id="1120990.SAMN03080614_104316"/>
<dbReference type="CDD" id="cd06171">
    <property type="entry name" value="Sigma70_r4"/>
    <property type="match status" value="1"/>
</dbReference>
<keyword evidence="10" id="KW-1185">Reference proteome</keyword>
<dbReference type="InterPro" id="IPR001387">
    <property type="entry name" value="Cro/C1-type_HTH"/>
</dbReference>
<sequence length="258" mass="29559">MQQNFKVTVSGVDTYNLPVISSKKMDMLFRKMLEGDKGARELIVKGNLRLVLSVLKGFKNRGENLDDLFQIGCIGLLKAVDNFNPDLGVKFSTYAVPMIMGEIRRYLRDNNSIRVSRSVRKIAHKALQQREKLAKELGREPTIKELAAHLDLPEEEIVFALDANYEPISLNEPVFNDNQDPVYIEEQVKDNDCDESWLQTILLKEALEKLSPREKEILFKRFFAGKTQVEVAKEIGISQAQVSRLEKVALDFIKNYIR</sequence>
<dbReference type="InterPro" id="IPR007624">
    <property type="entry name" value="RNA_pol_sigma70_r3"/>
</dbReference>
<dbReference type="InterPro" id="IPR007630">
    <property type="entry name" value="RNA_pol_sigma70_r4"/>
</dbReference>
<dbReference type="PROSITE" id="PS50943">
    <property type="entry name" value="HTH_CROC1"/>
    <property type="match status" value="1"/>
</dbReference>
<organism evidence="9 10">
    <name type="scientific">Anaerobranca gottschalkii DSM 13577</name>
    <dbReference type="NCBI Taxonomy" id="1120990"/>
    <lineage>
        <taxon>Bacteria</taxon>
        <taxon>Bacillati</taxon>
        <taxon>Bacillota</taxon>
        <taxon>Clostridia</taxon>
        <taxon>Eubacteriales</taxon>
        <taxon>Proteinivoracaceae</taxon>
        <taxon>Anaerobranca</taxon>
    </lineage>
</organism>
<evidence type="ECO:0000259" key="8">
    <source>
        <dbReference type="PROSITE" id="PS50943"/>
    </source>
</evidence>
<dbReference type="PROSITE" id="PS00715">
    <property type="entry name" value="SIGMA70_1"/>
    <property type="match status" value="1"/>
</dbReference>
<name>A0A1I0BLN0_9FIRM</name>
<dbReference type="SUPFAM" id="SSF88659">
    <property type="entry name" value="Sigma3 and sigma4 domains of RNA polymerase sigma factors"/>
    <property type="match status" value="2"/>
</dbReference>
<dbReference type="Pfam" id="PF04542">
    <property type="entry name" value="Sigma70_r2"/>
    <property type="match status" value="1"/>
</dbReference>
<dbReference type="NCBIfam" id="TIGR02980">
    <property type="entry name" value="SigBFG"/>
    <property type="match status" value="1"/>
</dbReference>
<dbReference type="EMBL" id="FOIF01000043">
    <property type="protein sequence ID" value="SET07849.1"/>
    <property type="molecule type" value="Genomic_DNA"/>
</dbReference>
<keyword evidence="6 7" id="KW-0804">Transcription</keyword>
<dbReference type="Pfam" id="PF04545">
    <property type="entry name" value="Sigma70_r4"/>
    <property type="match status" value="1"/>
</dbReference>
<dbReference type="GO" id="GO:0003677">
    <property type="term" value="F:DNA binding"/>
    <property type="evidence" value="ECO:0007669"/>
    <property type="project" value="UniProtKB-KW"/>
</dbReference>
<dbReference type="Gene3D" id="1.20.120.1810">
    <property type="match status" value="1"/>
</dbReference>
<dbReference type="AlphaFoldDB" id="A0A1I0BLN0"/>
<reference evidence="10" key="1">
    <citation type="submission" date="2016-10" db="EMBL/GenBank/DDBJ databases">
        <authorList>
            <person name="Varghese N."/>
            <person name="Submissions S."/>
        </authorList>
    </citation>
    <scope>NUCLEOTIDE SEQUENCE [LARGE SCALE GENOMIC DNA]</scope>
    <source>
        <strain evidence="10">DSM 13577</strain>
    </source>
</reference>
<dbReference type="PANTHER" id="PTHR30603">
    <property type="entry name" value="RNA POLYMERASE SIGMA FACTOR RPO"/>
    <property type="match status" value="1"/>
</dbReference>
<comment type="similarity">
    <text evidence="1 7">Belongs to the sigma-70 factor family.</text>
</comment>
<dbReference type="Gene3D" id="1.10.10.10">
    <property type="entry name" value="Winged helix-like DNA-binding domain superfamily/Winged helix DNA-binding domain"/>
    <property type="match status" value="2"/>
</dbReference>
<dbReference type="InterPro" id="IPR036388">
    <property type="entry name" value="WH-like_DNA-bd_sf"/>
</dbReference>
<dbReference type="InterPro" id="IPR007627">
    <property type="entry name" value="RNA_pol_sigma70_r2"/>
</dbReference>
<evidence type="ECO:0000256" key="2">
    <source>
        <dbReference type="ARBA" id="ARBA00022969"/>
    </source>
</evidence>
<evidence type="ECO:0000256" key="6">
    <source>
        <dbReference type="ARBA" id="ARBA00023163"/>
    </source>
</evidence>
<comment type="function">
    <text evidence="7">Sigma factors are initiation factors that promote the attachment of RNA polymerase to specific initiation sites and are then released.</text>
</comment>
<dbReference type="Proteomes" id="UP000243819">
    <property type="component" value="Unassembled WGS sequence"/>
</dbReference>
<dbReference type="InterPro" id="IPR050239">
    <property type="entry name" value="Sigma-70_RNA_pol_init_factors"/>
</dbReference>
<feature type="domain" description="HTH cro/C1-type" evidence="8">
    <location>
        <begin position="224"/>
        <end position="247"/>
    </location>
</feature>
<evidence type="ECO:0000313" key="9">
    <source>
        <dbReference type="EMBL" id="SET07849.1"/>
    </source>
</evidence>
<dbReference type="GO" id="GO:0016987">
    <property type="term" value="F:sigma factor activity"/>
    <property type="evidence" value="ECO:0007669"/>
    <property type="project" value="UniProtKB-KW"/>
</dbReference>
<proteinExistence type="inferred from homology"/>
<evidence type="ECO:0000256" key="4">
    <source>
        <dbReference type="ARBA" id="ARBA00023082"/>
    </source>
</evidence>
<dbReference type="GO" id="GO:0006352">
    <property type="term" value="P:DNA-templated transcription initiation"/>
    <property type="evidence" value="ECO:0007669"/>
    <property type="project" value="InterPro"/>
</dbReference>
<dbReference type="SUPFAM" id="SSF88946">
    <property type="entry name" value="Sigma2 domain of RNA polymerase sigma factors"/>
    <property type="match status" value="1"/>
</dbReference>
<keyword evidence="5 7" id="KW-0238">DNA-binding</keyword>
<dbReference type="InterPro" id="IPR000943">
    <property type="entry name" value="RNA_pol_sigma70"/>
</dbReference>
<keyword evidence="2" id="KW-0749">Sporulation</keyword>
<evidence type="ECO:0000256" key="7">
    <source>
        <dbReference type="RuleBase" id="RU362124"/>
    </source>
</evidence>
<keyword evidence="4 7" id="KW-0731">Sigma factor</keyword>
<dbReference type="InterPro" id="IPR014322">
    <property type="entry name" value="RNA_pol_sigma-B/F/G"/>
</dbReference>
<dbReference type="NCBIfam" id="TIGR02937">
    <property type="entry name" value="sigma70-ECF"/>
    <property type="match status" value="1"/>
</dbReference>
<evidence type="ECO:0000256" key="3">
    <source>
        <dbReference type="ARBA" id="ARBA00023015"/>
    </source>
</evidence>
<evidence type="ECO:0000256" key="5">
    <source>
        <dbReference type="ARBA" id="ARBA00023125"/>
    </source>
</evidence>
<gene>
    <name evidence="9" type="ORF">SAMN03080614_104316</name>
</gene>
<dbReference type="RefSeq" id="WP_091351195.1">
    <property type="nucleotide sequence ID" value="NZ_FOIF01000043.1"/>
</dbReference>
<dbReference type="PANTHER" id="PTHR30603:SF17">
    <property type="entry name" value="RNA POLYMERASE SIGMA-G FACTOR"/>
    <property type="match status" value="1"/>
</dbReference>
<accession>A0A1I0BLN0</accession>
<keyword evidence="3 7" id="KW-0805">Transcription regulation</keyword>
<dbReference type="NCBIfam" id="NF006071">
    <property type="entry name" value="PRK08215.1"/>
    <property type="match status" value="1"/>
</dbReference>
<protein>
    <recommendedName>
        <fullName evidence="7">RNA polymerase sigma factor</fullName>
    </recommendedName>
</protein>
<dbReference type="Pfam" id="PF04539">
    <property type="entry name" value="Sigma70_r3"/>
    <property type="match status" value="1"/>
</dbReference>
<dbReference type="GO" id="GO:0030435">
    <property type="term" value="P:sporulation resulting in formation of a cellular spore"/>
    <property type="evidence" value="ECO:0007669"/>
    <property type="project" value="UniProtKB-KW"/>
</dbReference>
<dbReference type="PRINTS" id="PR00046">
    <property type="entry name" value="SIGMA70FCT"/>
</dbReference>
<dbReference type="InterPro" id="IPR014284">
    <property type="entry name" value="RNA_pol_sigma-70_dom"/>
</dbReference>
<evidence type="ECO:0000256" key="1">
    <source>
        <dbReference type="ARBA" id="ARBA00007788"/>
    </source>
</evidence>
<dbReference type="OrthoDB" id="9809557at2"/>